<dbReference type="EMBL" id="LR797263">
    <property type="protein sequence ID" value="CAB4198735.1"/>
    <property type="molecule type" value="Genomic_DNA"/>
</dbReference>
<gene>
    <name evidence="2" type="ORF">UFOVP1075_34</name>
    <name evidence="3" type="ORF">UFOVP1312_26</name>
    <name evidence="4" type="ORF">UFOVP1426_32</name>
    <name evidence="5" type="ORF">UFOVP1522_55</name>
    <name evidence="1" type="ORF">UFOVP989_32</name>
</gene>
<proteinExistence type="predicted"/>
<dbReference type="EMBL" id="LR797370">
    <property type="protein sequence ID" value="CAB4210688.1"/>
    <property type="molecule type" value="Genomic_DNA"/>
</dbReference>
<evidence type="ECO:0000313" key="2">
    <source>
        <dbReference type="EMBL" id="CAB4181387.1"/>
    </source>
</evidence>
<dbReference type="EMBL" id="LR797011">
    <property type="protein sequence ID" value="CAB4181387.1"/>
    <property type="molecule type" value="Genomic_DNA"/>
</dbReference>
<dbReference type="EMBL" id="LR796938">
    <property type="protein sequence ID" value="CAB4176407.1"/>
    <property type="molecule type" value="Genomic_DNA"/>
</dbReference>
<evidence type="ECO:0000313" key="5">
    <source>
        <dbReference type="EMBL" id="CAB5227565.1"/>
    </source>
</evidence>
<dbReference type="EMBL" id="LR798372">
    <property type="protein sequence ID" value="CAB5227565.1"/>
    <property type="molecule type" value="Genomic_DNA"/>
</dbReference>
<reference evidence="2" key="1">
    <citation type="submission" date="2020-05" db="EMBL/GenBank/DDBJ databases">
        <authorList>
            <person name="Chiriac C."/>
            <person name="Salcher M."/>
            <person name="Ghai R."/>
            <person name="Kavagutti S V."/>
        </authorList>
    </citation>
    <scope>NUCLEOTIDE SEQUENCE</scope>
</reference>
<dbReference type="SUPFAM" id="SSF53756">
    <property type="entry name" value="UDP-Glycosyltransferase/glycogen phosphorylase"/>
    <property type="match status" value="1"/>
</dbReference>
<evidence type="ECO:0000313" key="3">
    <source>
        <dbReference type="EMBL" id="CAB4198735.1"/>
    </source>
</evidence>
<sequence length="432" mass="49483">MVNKKIFILTNFSTFLRSYSPIIVVGEQLKMFKRNGYEPVMIVADGWDPPEDTVFFGVDTVYLSPVAYQDPPEINDIFHQDVNLIYEQLKDAIPNNSVVITHDLIFLPDYTKHNLAARRLAVERSGIRWLHWVHSATGPNTLIQEREMYGDEYKKMLLDKFPNSIICYPNANDIPRVARNFNFEEYEVVEVPHSTDPTEGLHPLVQNLYDAKKLGDAEVLIIAPMRLDRGKNPQMIIRTVAACKAIGMTAHVIFCDFQSTGGDKVTLREECKDLAIRLKAEDSVTWLSEFDDLASLEVSHDIILDLFTLSNIFILPSRSETYSLVTQEAMLKGNLCILNADFPAFKQIYGKKTLYRQFDGAEIAFDGFDGKIQTDHTDIVDYFQKNIAIPLKGWLEHDKVLSGKTWVRTKRNPDYVFREFIEPLIMQEAEDA</sequence>
<evidence type="ECO:0000313" key="1">
    <source>
        <dbReference type="EMBL" id="CAB4176407.1"/>
    </source>
</evidence>
<evidence type="ECO:0000313" key="4">
    <source>
        <dbReference type="EMBL" id="CAB4210688.1"/>
    </source>
</evidence>
<name>A0A6J5QG93_9CAUD</name>
<protein>
    <submittedName>
        <fullName evidence="2">Uncharacterized protein</fullName>
    </submittedName>
</protein>
<accession>A0A6J5QG93</accession>
<dbReference type="Gene3D" id="3.40.50.2000">
    <property type="entry name" value="Glycogen Phosphorylase B"/>
    <property type="match status" value="2"/>
</dbReference>
<organism evidence="2">
    <name type="scientific">uncultured Caudovirales phage</name>
    <dbReference type="NCBI Taxonomy" id="2100421"/>
    <lineage>
        <taxon>Viruses</taxon>
        <taxon>Duplodnaviria</taxon>
        <taxon>Heunggongvirae</taxon>
        <taxon>Uroviricota</taxon>
        <taxon>Caudoviricetes</taxon>
        <taxon>Peduoviridae</taxon>
        <taxon>Maltschvirus</taxon>
        <taxon>Maltschvirus maltsch</taxon>
    </lineage>
</organism>